<dbReference type="PANTHER" id="PTHR48081:SF30">
    <property type="entry name" value="ACETYL-HYDROLASE LIPR-RELATED"/>
    <property type="match status" value="1"/>
</dbReference>
<feature type="domain" description="Alpha/beta hydrolase fold-3" evidence="3">
    <location>
        <begin position="86"/>
        <end position="286"/>
    </location>
</feature>
<dbReference type="GO" id="GO:0004806">
    <property type="term" value="F:triacylglycerol lipase activity"/>
    <property type="evidence" value="ECO:0007669"/>
    <property type="project" value="TreeGrafter"/>
</dbReference>
<proteinExistence type="inferred from homology"/>
<keyword evidence="2" id="KW-0378">Hydrolase</keyword>
<protein>
    <submittedName>
        <fullName evidence="4">Acetyl esterase/lipase</fullName>
    </submittedName>
</protein>
<comment type="similarity">
    <text evidence="1">Belongs to the 'GDXG' lipolytic enzyme family.</text>
</comment>
<evidence type="ECO:0000259" key="3">
    <source>
        <dbReference type="Pfam" id="PF07859"/>
    </source>
</evidence>
<dbReference type="AlphaFoldDB" id="A0A7W7VE13"/>
<reference evidence="4 5" key="1">
    <citation type="submission" date="2020-08" db="EMBL/GenBank/DDBJ databases">
        <title>Genomic Encyclopedia of Type Strains, Phase III (KMG-III): the genomes of soil and plant-associated and newly described type strains.</title>
        <authorList>
            <person name="Whitman W."/>
        </authorList>
    </citation>
    <scope>NUCLEOTIDE SEQUENCE [LARGE SCALE GENOMIC DNA]</scope>
    <source>
        <strain evidence="4 5">CECT 8960</strain>
    </source>
</reference>
<dbReference type="PANTHER" id="PTHR48081">
    <property type="entry name" value="AB HYDROLASE SUPERFAMILY PROTEIN C4A8.06C"/>
    <property type="match status" value="1"/>
</dbReference>
<name>A0A7W7VE13_9PSEU</name>
<dbReference type="InterPro" id="IPR002168">
    <property type="entry name" value="Lipase_GDXG_HIS_AS"/>
</dbReference>
<evidence type="ECO:0000313" key="4">
    <source>
        <dbReference type="EMBL" id="MBB4906555.1"/>
    </source>
</evidence>
<evidence type="ECO:0000256" key="1">
    <source>
        <dbReference type="ARBA" id="ARBA00010515"/>
    </source>
</evidence>
<evidence type="ECO:0000256" key="2">
    <source>
        <dbReference type="ARBA" id="ARBA00022801"/>
    </source>
</evidence>
<dbReference type="Pfam" id="PF07859">
    <property type="entry name" value="Abhydrolase_3"/>
    <property type="match status" value="1"/>
</dbReference>
<gene>
    <name evidence="4" type="ORF">FHR82_002775</name>
</gene>
<dbReference type="SUPFAM" id="SSF53474">
    <property type="entry name" value="alpha/beta-Hydrolases"/>
    <property type="match status" value="1"/>
</dbReference>
<organism evidence="4 5">
    <name type="scientific">Actinophytocola algeriensis</name>
    <dbReference type="NCBI Taxonomy" id="1768010"/>
    <lineage>
        <taxon>Bacteria</taxon>
        <taxon>Bacillati</taxon>
        <taxon>Actinomycetota</taxon>
        <taxon>Actinomycetes</taxon>
        <taxon>Pseudonocardiales</taxon>
        <taxon>Pseudonocardiaceae</taxon>
    </lineage>
</organism>
<dbReference type="InterPro" id="IPR013094">
    <property type="entry name" value="AB_hydrolase_3"/>
</dbReference>
<dbReference type="RefSeq" id="WP_184810753.1">
    <property type="nucleotide sequence ID" value="NZ_JACHJQ010000003.1"/>
</dbReference>
<dbReference type="InterPro" id="IPR050300">
    <property type="entry name" value="GDXG_lipolytic_enzyme"/>
</dbReference>
<dbReference type="EMBL" id="JACHJQ010000003">
    <property type="protein sequence ID" value="MBB4906555.1"/>
    <property type="molecule type" value="Genomic_DNA"/>
</dbReference>
<dbReference type="InterPro" id="IPR029058">
    <property type="entry name" value="AB_hydrolase_fold"/>
</dbReference>
<comment type="caution">
    <text evidence="4">The sequence shown here is derived from an EMBL/GenBank/DDBJ whole genome shotgun (WGS) entry which is preliminary data.</text>
</comment>
<evidence type="ECO:0000313" key="5">
    <source>
        <dbReference type="Proteomes" id="UP000520767"/>
    </source>
</evidence>
<dbReference type="Gene3D" id="3.40.50.1820">
    <property type="entry name" value="alpha/beta hydrolase"/>
    <property type="match status" value="1"/>
</dbReference>
<dbReference type="PROSITE" id="PS01173">
    <property type="entry name" value="LIPASE_GDXG_HIS"/>
    <property type="match status" value="1"/>
</dbReference>
<keyword evidence="5" id="KW-1185">Reference proteome</keyword>
<accession>A0A7W7VE13</accession>
<dbReference type="Proteomes" id="UP000520767">
    <property type="component" value="Unassembled WGS sequence"/>
</dbReference>
<sequence length="321" mass="34936">MTRPAVPTSPSVQSRALAQLLMSGLRPIGDRLRITAWPHLRVVRDMFDTVGLAPMPRGSRVRPVADGDVRGLWITGRNTDQANGVVLYLHGGGFVFGSQRTHKHLVAALSAATGRPAFLVDYRRAPEHPFPAAADDALAGYRWLLRTGHAPESITVMGDSAGGHLVAGLLADLSRRRLPMPAAAVMFSPFLDLTCAELADRDRVRRDPFVPPQRAMECGRTYAGEYALTHSRLNVLKANKRRWPPVLIQVGDTECLLGDSERMAESIRAAGVHCELQVWPGQVHVFPAFYPLLPEGRTAISYVGGFVRELAADQGVIATAS</sequence>